<dbReference type="Proteomes" id="UP000244892">
    <property type="component" value="Chromosome"/>
</dbReference>
<accession>A0A2U8FV78</accession>
<dbReference type="EMBL" id="CP029210">
    <property type="protein sequence ID" value="AWI54982.1"/>
    <property type="molecule type" value="Genomic_DNA"/>
</dbReference>
<keyword evidence="4" id="KW-1185">Reference proteome</keyword>
<gene>
    <name evidence="3" type="ORF">DEH84_17315</name>
</gene>
<dbReference type="RefSeq" id="WP_109038101.1">
    <property type="nucleotide sequence ID" value="NZ_CP029210.1"/>
</dbReference>
<dbReference type="KEGG" id="aon:DEH84_17315"/>
<evidence type="ECO:0000256" key="1">
    <source>
        <dbReference type="SAM" id="MobiDB-lite"/>
    </source>
</evidence>
<evidence type="ECO:0000313" key="4">
    <source>
        <dbReference type="Proteomes" id="UP000244892"/>
    </source>
</evidence>
<name>A0A2U8FV78_9BURK</name>
<feature type="chain" id="PRO_5016042690" evidence="2">
    <location>
        <begin position="25"/>
        <end position="140"/>
    </location>
</feature>
<evidence type="ECO:0000313" key="3">
    <source>
        <dbReference type="EMBL" id="AWI54982.1"/>
    </source>
</evidence>
<reference evidence="3 4" key="1">
    <citation type="submission" date="2018-05" db="EMBL/GenBank/DDBJ databases">
        <title>complete genome sequence of Aquabacterium olei NBRC 110486.</title>
        <authorList>
            <person name="Tang B."/>
            <person name="Chang J."/>
            <person name="Zhang L."/>
            <person name="Yang H."/>
        </authorList>
    </citation>
    <scope>NUCLEOTIDE SEQUENCE [LARGE SCALE GENOMIC DNA]</scope>
    <source>
        <strain evidence="3 4">NBRC 110486</strain>
    </source>
</reference>
<keyword evidence="2" id="KW-0732">Signal</keyword>
<dbReference type="OrthoDB" id="8536851at2"/>
<feature type="signal peptide" evidence="2">
    <location>
        <begin position="1"/>
        <end position="24"/>
    </location>
</feature>
<sequence length="140" mass="15222">MKKYTLPRLAAIAALASLAGLASAQNVGVSVSINQPGFYGRVDIGDARPVLVYPQPVIIQQGPVAVVQRPIYMRVPPGHSKNWARYCGQYRACGQPVYFVRDDGGPKKGKGRRGHDHDDHGHDHHHDDHPGKGHGKGRGH</sequence>
<protein>
    <submittedName>
        <fullName evidence="3">Uncharacterized protein</fullName>
    </submittedName>
</protein>
<proteinExistence type="predicted"/>
<evidence type="ECO:0000256" key="2">
    <source>
        <dbReference type="SAM" id="SignalP"/>
    </source>
</evidence>
<feature type="region of interest" description="Disordered" evidence="1">
    <location>
        <begin position="101"/>
        <end position="140"/>
    </location>
</feature>
<feature type="compositionally biased region" description="Basic and acidic residues" evidence="1">
    <location>
        <begin position="115"/>
        <end position="131"/>
    </location>
</feature>
<organism evidence="3 4">
    <name type="scientific">Aquabacterium olei</name>
    <dbReference type="NCBI Taxonomy" id="1296669"/>
    <lineage>
        <taxon>Bacteria</taxon>
        <taxon>Pseudomonadati</taxon>
        <taxon>Pseudomonadota</taxon>
        <taxon>Betaproteobacteria</taxon>
        <taxon>Burkholderiales</taxon>
        <taxon>Aquabacterium</taxon>
    </lineage>
</organism>
<dbReference type="AlphaFoldDB" id="A0A2U8FV78"/>